<evidence type="ECO:0000259" key="6">
    <source>
        <dbReference type="Pfam" id="PF13476"/>
    </source>
</evidence>
<feature type="region of interest" description="Disordered" evidence="5">
    <location>
        <begin position="823"/>
        <end position="850"/>
    </location>
</feature>
<dbReference type="Proteomes" id="UP000585272">
    <property type="component" value="Unassembled WGS sequence"/>
</dbReference>
<keyword evidence="4" id="KW-0175">Coiled coil</keyword>
<keyword evidence="7" id="KW-0378">Hydrolase</keyword>
<evidence type="ECO:0000256" key="4">
    <source>
        <dbReference type="SAM" id="Coils"/>
    </source>
</evidence>
<feature type="coiled-coil region" evidence="4">
    <location>
        <begin position="532"/>
        <end position="611"/>
    </location>
</feature>
<keyword evidence="8" id="KW-1185">Reference proteome</keyword>
<dbReference type="InterPro" id="IPR038729">
    <property type="entry name" value="Rad50/SbcC_AAA"/>
</dbReference>
<dbReference type="Pfam" id="PF13476">
    <property type="entry name" value="AAA_23"/>
    <property type="match status" value="1"/>
</dbReference>
<dbReference type="GO" id="GO:0006302">
    <property type="term" value="P:double-strand break repair"/>
    <property type="evidence" value="ECO:0007669"/>
    <property type="project" value="InterPro"/>
</dbReference>
<dbReference type="PANTHER" id="PTHR32114">
    <property type="entry name" value="ABC TRANSPORTER ABCH.3"/>
    <property type="match status" value="1"/>
</dbReference>
<feature type="compositionally biased region" description="Low complexity" evidence="5">
    <location>
        <begin position="717"/>
        <end position="742"/>
    </location>
</feature>
<dbReference type="EMBL" id="JACHNU010000009">
    <property type="protein sequence ID" value="MBB4664929.1"/>
    <property type="molecule type" value="Genomic_DNA"/>
</dbReference>
<gene>
    <name evidence="7" type="ORF">BDZ31_004547</name>
</gene>
<feature type="coiled-coil region" evidence="4">
    <location>
        <begin position="872"/>
        <end position="899"/>
    </location>
</feature>
<feature type="compositionally biased region" description="Low complexity" evidence="5">
    <location>
        <begin position="691"/>
        <end position="700"/>
    </location>
</feature>
<keyword evidence="7" id="KW-0540">Nuclease</keyword>
<organism evidence="7 8">
    <name type="scientific">Conexibacter arvalis</name>
    <dbReference type="NCBI Taxonomy" id="912552"/>
    <lineage>
        <taxon>Bacteria</taxon>
        <taxon>Bacillati</taxon>
        <taxon>Actinomycetota</taxon>
        <taxon>Thermoleophilia</taxon>
        <taxon>Solirubrobacterales</taxon>
        <taxon>Conexibacteraceae</taxon>
        <taxon>Conexibacter</taxon>
    </lineage>
</organism>
<feature type="compositionally biased region" description="Gly residues" evidence="5">
    <location>
        <begin position="441"/>
        <end position="472"/>
    </location>
</feature>
<feature type="compositionally biased region" description="Acidic residues" evidence="5">
    <location>
        <begin position="221"/>
        <end position="231"/>
    </location>
</feature>
<dbReference type="Pfam" id="PF13558">
    <property type="entry name" value="SbcC_Walker_B"/>
    <property type="match status" value="1"/>
</dbReference>
<feature type="region of interest" description="Disordered" evidence="5">
    <location>
        <begin position="691"/>
        <end position="767"/>
    </location>
</feature>
<comment type="subunit">
    <text evidence="2">Heterodimer of SbcC and SbcD.</text>
</comment>
<keyword evidence="7" id="KW-0269">Exonuclease</keyword>
<evidence type="ECO:0000256" key="3">
    <source>
        <dbReference type="ARBA" id="ARBA00013368"/>
    </source>
</evidence>
<dbReference type="RefSeq" id="WP_183345391.1">
    <property type="nucleotide sequence ID" value="NZ_JACHNU010000009.1"/>
</dbReference>
<proteinExistence type="inferred from homology"/>
<feature type="compositionally biased region" description="Basic and acidic residues" evidence="5">
    <location>
        <begin position="743"/>
        <end position="766"/>
    </location>
</feature>
<dbReference type="AlphaFoldDB" id="A0A840IJM8"/>
<comment type="caution">
    <text evidence="7">The sequence shown here is derived from an EMBL/GenBank/DDBJ whole genome shotgun (WGS) entry which is preliminary data.</text>
</comment>
<protein>
    <recommendedName>
        <fullName evidence="3">Nuclease SbcCD subunit C</fullName>
    </recommendedName>
</protein>
<dbReference type="SUPFAM" id="SSF52540">
    <property type="entry name" value="P-loop containing nucleoside triphosphate hydrolases"/>
    <property type="match status" value="1"/>
</dbReference>
<dbReference type="InterPro" id="IPR027417">
    <property type="entry name" value="P-loop_NTPase"/>
</dbReference>
<feature type="domain" description="Rad50/SbcC-type AAA" evidence="6">
    <location>
        <begin position="5"/>
        <end position="183"/>
    </location>
</feature>
<dbReference type="GO" id="GO:0016887">
    <property type="term" value="F:ATP hydrolysis activity"/>
    <property type="evidence" value="ECO:0007669"/>
    <property type="project" value="InterPro"/>
</dbReference>
<feature type="region of interest" description="Disordered" evidence="5">
    <location>
        <begin position="440"/>
        <end position="512"/>
    </location>
</feature>
<evidence type="ECO:0000313" key="8">
    <source>
        <dbReference type="Proteomes" id="UP000585272"/>
    </source>
</evidence>
<accession>A0A840IJM8</accession>
<feature type="region of interest" description="Disordered" evidence="5">
    <location>
        <begin position="357"/>
        <end position="420"/>
    </location>
</feature>
<evidence type="ECO:0000256" key="5">
    <source>
        <dbReference type="SAM" id="MobiDB-lite"/>
    </source>
</evidence>
<sequence length="1206" mass="124539">MRLHRLRVTAFQAFAGSEQVDFDALGSAGLFLLHGDTGAGKTTLLDAVCFALYGEVPGARARDARLRSDHAAPDVRTEVELEVTLRGRRFRIVRRPKQERPKVRGEGVTEEGHSCTVQELRDGEWTSIASRPDEARSELAEPLGMTVDQFCQVVLLPQGEFASFLRAGSDERWKLLERLFGTERFAAVERWLVDRAKEARRDLHEQLRDARDVVSRLSQAAEEDPPEGWEDQPERARDWAGGLGMTAQANAVTAQEAATTARAARAAAEAALAAGLELSERRERHAKATAELRQWEASRHVRDEAAEQLRIARRAAPVAPLLAAADARAAEAADADTAATAAWEALDDDARAAATAAAAPDGDAAAAGRRSIAPDADGAASPDGDAGAAGEGAASVAEQPASEADADPSAAAPLAAATPSASPADDAILTLFDLPPLDDGAAGGGSGADAGLGAPAGGTGSTDGPGAPGDGAGDGDRPGAPAAETGAGDAPGAPADGAGADDTPAASEAPAAEPLRAHAAQLRTRAGALGALVAVEERLVADEAALAQLDEQAKAADTRAAAARQAIEEGERERLRLDEMVQSARRAADRIAALSQEATTAKARAKAAAERDRLAAAQAALDDAVRAAVDSEQGAHAAWLELRERRLAGMAAELATGLVPGEPCAVCGATDHPAPAHLDGDHRDAAAPVHATAAGAAVRASDGDHQDAPAPADPTEPEGGASAATAAGRAGERAPAGRLSLAEQERAAQAEHAARAQERATRERAAADNATALAAARAVAGEDAADALRAHAELLAQRIAHARKEAEGLAAAEAALTALAATSASHEQRRREAEQAAAGARATRAERSAALDADRARVAEARGTFPTLVARVEALNAAADDAERAAAALEQAARTAAARDEAVIAAERAARDAGFADAEEARAAVREETALADLERRLRDFDEGIARRTALVHDETLRAAAAADPPDLDALQTAAEQAARQDEESQGRHSVEQRRLSAVGTLAATLDGSLTALAPIAERSRRASELAALADGSSAANRLRMRLSAYVLAARLEEVAQAATARLDRMSNGRYALVHSDDGGRGRRRGGLELRVVDGWTGQERAPSTLSGGETFIASLALALGLADVVAAEAGGSRLETLFIDEGFGSLDERTLDEVLDVLDTLREGGRAVGIVSHVAELRQRVPAKLHVVKSRTGSRVEQSSPAAAS</sequence>
<name>A0A840IJM8_9ACTN</name>
<reference evidence="7 8" key="1">
    <citation type="submission" date="2020-08" db="EMBL/GenBank/DDBJ databases">
        <title>Genomic Encyclopedia of Archaeal and Bacterial Type Strains, Phase II (KMG-II): from individual species to whole genera.</title>
        <authorList>
            <person name="Goeker M."/>
        </authorList>
    </citation>
    <scope>NUCLEOTIDE SEQUENCE [LARGE SCALE GENOMIC DNA]</scope>
    <source>
        <strain evidence="7 8">DSM 23288</strain>
    </source>
</reference>
<comment type="similarity">
    <text evidence="1">Belongs to the SMC family. SbcC subfamily.</text>
</comment>
<feature type="region of interest" description="Disordered" evidence="5">
    <location>
        <begin position="973"/>
        <end position="994"/>
    </location>
</feature>
<feature type="region of interest" description="Disordered" evidence="5">
    <location>
        <begin position="215"/>
        <end position="234"/>
    </location>
</feature>
<feature type="compositionally biased region" description="Basic and acidic residues" evidence="5">
    <location>
        <begin position="979"/>
        <end position="994"/>
    </location>
</feature>
<evidence type="ECO:0000256" key="1">
    <source>
        <dbReference type="ARBA" id="ARBA00006930"/>
    </source>
</evidence>
<evidence type="ECO:0000313" key="7">
    <source>
        <dbReference type="EMBL" id="MBB4664929.1"/>
    </source>
</evidence>
<dbReference type="Gene3D" id="3.40.50.300">
    <property type="entry name" value="P-loop containing nucleotide triphosphate hydrolases"/>
    <property type="match status" value="2"/>
</dbReference>
<feature type="compositionally biased region" description="Low complexity" evidence="5">
    <location>
        <begin position="478"/>
        <end position="512"/>
    </location>
</feature>
<dbReference type="PANTHER" id="PTHR32114:SF2">
    <property type="entry name" value="ABC TRANSPORTER ABCH.3"/>
    <property type="match status" value="1"/>
</dbReference>
<evidence type="ECO:0000256" key="2">
    <source>
        <dbReference type="ARBA" id="ARBA00011322"/>
    </source>
</evidence>
<dbReference type="GO" id="GO:0004527">
    <property type="term" value="F:exonuclease activity"/>
    <property type="evidence" value="ECO:0007669"/>
    <property type="project" value="UniProtKB-KW"/>
</dbReference>